<dbReference type="SUPFAM" id="SSF51905">
    <property type="entry name" value="FAD/NAD(P)-binding domain"/>
    <property type="match status" value="1"/>
</dbReference>
<accession>A0ABS2U8E4</accession>
<evidence type="ECO:0000256" key="6">
    <source>
        <dbReference type="SAM" id="Phobius"/>
    </source>
</evidence>
<dbReference type="EMBL" id="JAFFPU010000012">
    <property type="protein sequence ID" value="MBM9576208.1"/>
    <property type="molecule type" value="Genomic_DNA"/>
</dbReference>
<organism evidence="7 8">
    <name type="scientific">Leptospira ainlahdjerensis</name>
    <dbReference type="NCBI Taxonomy" id="2810033"/>
    <lineage>
        <taxon>Bacteria</taxon>
        <taxon>Pseudomonadati</taxon>
        <taxon>Spirochaetota</taxon>
        <taxon>Spirochaetia</taxon>
        <taxon>Leptospirales</taxon>
        <taxon>Leptospiraceae</taxon>
        <taxon>Leptospira</taxon>
    </lineage>
</organism>
<dbReference type="Pfam" id="PF13450">
    <property type="entry name" value="NAD_binding_8"/>
    <property type="match status" value="1"/>
</dbReference>
<evidence type="ECO:0000256" key="3">
    <source>
        <dbReference type="ARBA" id="ARBA00022827"/>
    </source>
</evidence>
<keyword evidence="4" id="KW-0521">NADP</keyword>
<dbReference type="InterPro" id="IPR036188">
    <property type="entry name" value="FAD/NAD-bd_sf"/>
</dbReference>
<dbReference type="PANTHER" id="PTHR46091">
    <property type="entry name" value="BLR7054 PROTEIN"/>
    <property type="match status" value="1"/>
</dbReference>
<dbReference type="Proteomes" id="UP000724686">
    <property type="component" value="Unassembled WGS sequence"/>
</dbReference>
<comment type="caution">
    <text evidence="7">The sequence shown here is derived from an EMBL/GenBank/DDBJ whole genome shotgun (WGS) entry which is preliminary data.</text>
</comment>
<gene>
    <name evidence="7" type="ORF">JWG45_03485</name>
</gene>
<protein>
    <submittedName>
        <fullName evidence="7">NAD(P)-binding protein</fullName>
    </submittedName>
</protein>
<reference evidence="7 8" key="1">
    <citation type="submission" date="2021-02" db="EMBL/GenBank/DDBJ databases">
        <title>Leptospira ainlahdjerensis sp. nov., Leptospira ainazelensis sp. nov., Leptospira abararensis sp. nov. and Leptospira chreensis sp. nov., four new species isolated from water sources in Algeria.</title>
        <authorList>
            <person name="Amara Korba A."/>
            <person name="Kainiu M."/>
            <person name="Vincent A.T."/>
            <person name="Mariet J.-F."/>
            <person name="Veyrier F.J."/>
            <person name="Goarant C."/>
            <person name="Picardeau M."/>
        </authorList>
    </citation>
    <scope>NUCLEOTIDE SEQUENCE [LARGE SCALE GENOMIC DNA]</scope>
    <source>
        <strain evidence="7 8">201903070</strain>
    </source>
</reference>
<keyword evidence="5" id="KW-0520">NAD</keyword>
<sequence length="54" mass="6075">MDLKEKHYDLILIGSGIGALTVASLMAQYRDKKVLILEQHFKAGGFTHVFKREG</sequence>
<keyword evidence="6" id="KW-0472">Membrane</keyword>
<evidence type="ECO:0000256" key="2">
    <source>
        <dbReference type="ARBA" id="ARBA00022729"/>
    </source>
</evidence>
<feature type="transmembrane region" description="Helical" evidence="6">
    <location>
        <begin position="6"/>
        <end position="27"/>
    </location>
</feature>
<dbReference type="Gene3D" id="3.50.50.60">
    <property type="entry name" value="FAD/NAD(P)-binding domain"/>
    <property type="match status" value="1"/>
</dbReference>
<evidence type="ECO:0000256" key="1">
    <source>
        <dbReference type="ARBA" id="ARBA00022630"/>
    </source>
</evidence>
<keyword evidence="2" id="KW-0732">Signal</keyword>
<evidence type="ECO:0000313" key="7">
    <source>
        <dbReference type="EMBL" id="MBM9576208.1"/>
    </source>
</evidence>
<dbReference type="PANTHER" id="PTHR46091:SF3">
    <property type="entry name" value="AMINE OXIDASE DOMAIN-CONTAINING PROTEIN"/>
    <property type="match status" value="1"/>
</dbReference>
<keyword evidence="3" id="KW-0274">FAD</keyword>
<keyword evidence="6" id="KW-0812">Transmembrane</keyword>
<evidence type="ECO:0000256" key="4">
    <source>
        <dbReference type="ARBA" id="ARBA00022857"/>
    </source>
</evidence>
<keyword evidence="1" id="KW-0285">Flavoprotein</keyword>
<name>A0ABS2U8E4_9LEPT</name>
<proteinExistence type="predicted"/>
<dbReference type="InterPro" id="IPR052206">
    <property type="entry name" value="Retinol_saturase"/>
</dbReference>
<dbReference type="RefSeq" id="WP_205278399.1">
    <property type="nucleotide sequence ID" value="NZ_JAFFPU010000012.1"/>
</dbReference>
<evidence type="ECO:0000256" key="5">
    <source>
        <dbReference type="ARBA" id="ARBA00023027"/>
    </source>
</evidence>
<keyword evidence="6" id="KW-1133">Transmembrane helix</keyword>
<feature type="non-terminal residue" evidence="7">
    <location>
        <position position="54"/>
    </location>
</feature>
<evidence type="ECO:0000313" key="8">
    <source>
        <dbReference type="Proteomes" id="UP000724686"/>
    </source>
</evidence>
<keyword evidence="8" id="KW-1185">Reference proteome</keyword>